<dbReference type="Proteomes" id="UP000887579">
    <property type="component" value="Unplaced"/>
</dbReference>
<reference evidence="2" key="1">
    <citation type="submission" date="2022-11" db="UniProtKB">
        <authorList>
            <consortium name="WormBaseParasite"/>
        </authorList>
    </citation>
    <scope>IDENTIFICATION</scope>
</reference>
<evidence type="ECO:0000313" key="2">
    <source>
        <dbReference type="WBParaSite" id="ES5_v2.g29077.t1"/>
    </source>
</evidence>
<sequence length="75" mass="8469">MINRLCQSNVCRITNCAISENAKTLQKECLKFFVEGLLKKKVIPEVNTLEKDLLVFAITSLSAKPSDRENGQKTR</sequence>
<organism evidence="1 2">
    <name type="scientific">Panagrolaimus sp. ES5</name>
    <dbReference type="NCBI Taxonomy" id="591445"/>
    <lineage>
        <taxon>Eukaryota</taxon>
        <taxon>Metazoa</taxon>
        <taxon>Ecdysozoa</taxon>
        <taxon>Nematoda</taxon>
        <taxon>Chromadorea</taxon>
        <taxon>Rhabditida</taxon>
        <taxon>Tylenchina</taxon>
        <taxon>Panagrolaimomorpha</taxon>
        <taxon>Panagrolaimoidea</taxon>
        <taxon>Panagrolaimidae</taxon>
        <taxon>Panagrolaimus</taxon>
    </lineage>
</organism>
<proteinExistence type="predicted"/>
<accession>A0AC34GHL1</accession>
<evidence type="ECO:0000313" key="1">
    <source>
        <dbReference type="Proteomes" id="UP000887579"/>
    </source>
</evidence>
<protein>
    <submittedName>
        <fullName evidence="2">Uncharacterized protein</fullName>
    </submittedName>
</protein>
<name>A0AC34GHL1_9BILA</name>
<dbReference type="WBParaSite" id="ES5_v2.g29077.t1">
    <property type="protein sequence ID" value="ES5_v2.g29077.t1"/>
    <property type="gene ID" value="ES5_v2.g29077"/>
</dbReference>